<reference evidence="1 2" key="1">
    <citation type="submission" date="2018-05" db="EMBL/GenBank/DDBJ databases">
        <title>Draft genome of Methanospirillum lacunae Ki8-1.</title>
        <authorList>
            <person name="Dueholm M.S."/>
            <person name="Nielsen P.H."/>
            <person name="Bakmann L.F."/>
            <person name="Otzen D.E."/>
        </authorList>
    </citation>
    <scope>NUCLEOTIDE SEQUENCE [LARGE SCALE GENOMIC DNA]</scope>
    <source>
        <strain evidence="1 2">Ki8-1</strain>
    </source>
</reference>
<accession>A0A2V2NGD0</accession>
<evidence type="ECO:0000313" key="2">
    <source>
        <dbReference type="Proteomes" id="UP000245657"/>
    </source>
</evidence>
<protein>
    <submittedName>
        <fullName evidence="1">Uncharacterized protein</fullName>
    </submittedName>
</protein>
<dbReference type="OrthoDB" id="117756at2157"/>
<evidence type="ECO:0000313" key="1">
    <source>
        <dbReference type="EMBL" id="PWR74383.1"/>
    </source>
</evidence>
<organism evidence="1 2">
    <name type="scientific">Methanospirillum lacunae</name>
    <dbReference type="NCBI Taxonomy" id="668570"/>
    <lineage>
        <taxon>Archaea</taxon>
        <taxon>Methanobacteriati</taxon>
        <taxon>Methanobacteriota</taxon>
        <taxon>Stenosarchaea group</taxon>
        <taxon>Methanomicrobia</taxon>
        <taxon>Methanomicrobiales</taxon>
        <taxon>Methanospirillaceae</taxon>
        <taxon>Methanospirillum</taxon>
    </lineage>
</organism>
<sequence>MKRLWVCLGIAMIFIVLTASGASAAWWSQQDSYQSSSGCDWNFWGGGCYQQQSESHSSSSGGGWGPNWFGGAYSNYFSSYTRSNFWTGWWANGTQIADVSGVWKTDLLGNLTVRLTGDDIIRASYKVKDNNGYMQGNFSSNSSPVMDGFWWEAPEYRPPYQAGAVQITFENSTALTGIFAYADGTWGPFTGTKVRANLTTEEDDVLKDMPQLEWTIDTSQISDKRVTNPVDTNPIKTT</sequence>
<keyword evidence="2" id="KW-1185">Reference proteome</keyword>
<dbReference type="EMBL" id="QGMY01000002">
    <property type="protein sequence ID" value="PWR74383.1"/>
    <property type="molecule type" value="Genomic_DNA"/>
</dbReference>
<dbReference type="RefSeq" id="WP_109967662.1">
    <property type="nucleotide sequence ID" value="NZ_CP176093.1"/>
</dbReference>
<dbReference type="AlphaFoldDB" id="A0A2V2NGD0"/>
<name>A0A2V2NGD0_9EURY</name>
<dbReference type="Proteomes" id="UP000245657">
    <property type="component" value="Unassembled WGS sequence"/>
</dbReference>
<gene>
    <name evidence="1" type="ORF">DK846_04335</name>
</gene>
<proteinExistence type="predicted"/>
<dbReference type="GeneID" id="97549768"/>
<comment type="caution">
    <text evidence="1">The sequence shown here is derived from an EMBL/GenBank/DDBJ whole genome shotgun (WGS) entry which is preliminary data.</text>
</comment>